<feature type="transmembrane region" description="Helical" evidence="1">
    <location>
        <begin position="172"/>
        <end position="192"/>
    </location>
</feature>
<keyword evidence="1" id="KW-0472">Membrane</keyword>
<dbReference type="PANTHER" id="PTHR36840:SF1">
    <property type="entry name" value="BLL5714 PROTEIN"/>
    <property type="match status" value="1"/>
</dbReference>
<keyword evidence="3" id="KW-1185">Reference proteome</keyword>
<keyword evidence="1" id="KW-1133">Transmembrane helix</keyword>
<feature type="transmembrane region" description="Helical" evidence="1">
    <location>
        <begin position="21"/>
        <end position="41"/>
    </location>
</feature>
<evidence type="ECO:0000313" key="2">
    <source>
        <dbReference type="EMBL" id="NNM44625.1"/>
    </source>
</evidence>
<dbReference type="InterPro" id="IPR010640">
    <property type="entry name" value="Low_temperature_requirement_A"/>
</dbReference>
<reference evidence="2 3" key="1">
    <citation type="submission" date="2020-04" db="EMBL/GenBank/DDBJ databases">
        <title>Knoellia sp. isolate from air conditioner.</title>
        <authorList>
            <person name="Chea S."/>
            <person name="Kim D.-U."/>
        </authorList>
    </citation>
    <scope>NUCLEOTIDE SEQUENCE [LARGE SCALE GENOMIC DNA]</scope>
    <source>
        <strain evidence="2 3">DB2414S</strain>
    </source>
</reference>
<feature type="transmembrane region" description="Helical" evidence="1">
    <location>
        <begin position="47"/>
        <end position="68"/>
    </location>
</feature>
<protein>
    <submittedName>
        <fullName evidence="2">Low temperature requirement protein A</fullName>
    </submittedName>
</protein>
<feature type="transmembrane region" description="Helical" evidence="1">
    <location>
        <begin position="316"/>
        <end position="339"/>
    </location>
</feature>
<feature type="transmembrane region" description="Helical" evidence="1">
    <location>
        <begin position="80"/>
        <end position="105"/>
    </location>
</feature>
<dbReference type="AlphaFoldDB" id="A0A849H9L6"/>
<accession>A0A849H9L6</accession>
<feature type="transmembrane region" description="Helical" evidence="1">
    <location>
        <begin position="212"/>
        <end position="230"/>
    </location>
</feature>
<sequence>MVRMQGRNPREHGRSASPLELFFDLVFVIAISTASAQLAHALAEGHIGSGVLAFAFCLFAIMWAWVNFSWFASAFDTDDWLYRLTTMLQMVGVLILAMGITPIFTSIEEGGHLDNRILVGGYVVMRVAMIFQWLRVAKQDPEHRDCALTYVKFIAAAQVGWVLLIFPHLSLGLTLACMLPLYALEFLGPVFAERKGEGTPWHPHHIAERYGLIVIIALGECLIGTIAALQSVVEEQGWSWEVAAVGLAGIGIAFTLWWIYFAVPMGEGLHANRSRSFVFGYGHIIIVAAVAAIGAGLHVCAYYLEHKSTLSSTGTLLTVIVPMLVFWFMLIAIYTAVIARDQLHVRETVVFVAILALAVVLAQVHVALTICLLVAACALVPTIVTDERLGVREREQALRDIES</sequence>
<feature type="transmembrane region" description="Helical" evidence="1">
    <location>
        <begin position="351"/>
        <end position="384"/>
    </location>
</feature>
<dbReference type="Proteomes" id="UP000588586">
    <property type="component" value="Unassembled WGS sequence"/>
</dbReference>
<organism evidence="2 3">
    <name type="scientific">Knoellia koreensis</name>
    <dbReference type="NCBI Taxonomy" id="2730921"/>
    <lineage>
        <taxon>Bacteria</taxon>
        <taxon>Bacillati</taxon>
        <taxon>Actinomycetota</taxon>
        <taxon>Actinomycetes</taxon>
        <taxon>Micrococcales</taxon>
        <taxon>Intrasporangiaceae</taxon>
        <taxon>Knoellia</taxon>
    </lineage>
</organism>
<keyword evidence="1" id="KW-0812">Transmembrane</keyword>
<feature type="transmembrane region" description="Helical" evidence="1">
    <location>
        <begin position="242"/>
        <end position="263"/>
    </location>
</feature>
<dbReference type="PANTHER" id="PTHR36840">
    <property type="entry name" value="BLL5714 PROTEIN"/>
    <property type="match status" value="1"/>
</dbReference>
<gene>
    <name evidence="2" type="ORF">HJG52_01220</name>
</gene>
<dbReference type="EMBL" id="JABEPQ010000001">
    <property type="protein sequence ID" value="NNM44625.1"/>
    <property type="molecule type" value="Genomic_DNA"/>
</dbReference>
<evidence type="ECO:0000256" key="1">
    <source>
        <dbReference type="SAM" id="Phobius"/>
    </source>
</evidence>
<evidence type="ECO:0000313" key="3">
    <source>
        <dbReference type="Proteomes" id="UP000588586"/>
    </source>
</evidence>
<feature type="transmembrane region" description="Helical" evidence="1">
    <location>
        <begin position="284"/>
        <end position="304"/>
    </location>
</feature>
<feature type="transmembrane region" description="Helical" evidence="1">
    <location>
        <begin position="146"/>
        <end position="166"/>
    </location>
</feature>
<comment type="caution">
    <text evidence="2">The sequence shown here is derived from an EMBL/GenBank/DDBJ whole genome shotgun (WGS) entry which is preliminary data.</text>
</comment>
<feature type="transmembrane region" description="Helical" evidence="1">
    <location>
        <begin position="117"/>
        <end position="134"/>
    </location>
</feature>
<name>A0A849H9L6_9MICO</name>
<proteinExistence type="predicted"/>
<dbReference type="Pfam" id="PF06772">
    <property type="entry name" value="LtrA"/>
    <property type="match status" value="1"/>
</dbReference>